<evidence type="ECO:0000256" key="6">
    <source>
        <dbReference type="ARBA" id="ARBA00023242"/>
    </source>
</evidence>
<comment type="caution">
    <text evidence="10">The sequence shown here is derived from an EMBL/GenBank/DDBJ whole genome shotgun (WGS) entry which is preliminary data.</text>
</comment>
<dbReference type="GO" id="GO:0008270">
    <property type="term" value="F:zinc ion binding"/>
    <property type="evidence" value="ECO:0007669"/>
    <property type="project" value="UniProtKB-KW"/>
</dbReference>
<feature type="compositionally biased region" description="Basic and acidic residues" evidence="8">
    <location>
        <begin position="32"/>
        <end position="41"/>
    </location>
</feature>
<dbReference type="InterPro" id="IPR050527">
    <property type="entry name" value="Snail/Krueppel_Znf"/>
</dbReference>
<feature type="domain" description="C2H2-type" evidence="9">
    <location>
        <begin position="274"/>
        <end position="302"/>
    </location>
</feature>
<feature type="region of interest" description="Disordered" evidence="8">
    <location>
        <begin position="84"/>
        <end position="110"/>
    </location>
</feature>
<reference evidence="10 11" key="1">
    <citation type="submission" date="2020-05" db="EMBL/GenBank/DDBJ databases">
        <title>Identification and distribution of gene clusters putatively required for synthesis of sphingolipid metabolism inhibitors in phylogenetically diverse species of the filamentous fungus Fusarium.</title>
        <authorList>
            <person name="Kim H.-S."/>
            <person name="Busman M."/>
            <person name="Brown D.W."/>
            <person name="Divon H."/>
            <person name="Uhlig S."/>
            <person name="Proctor R.H."/>
        </authorList>
    </citation>
    <scope>NUCLEOTIDE SEQUENCE [LARGE SCALE GENOMIC DNA]</scope>
    <source>
        <strain evidence="10 11">NRRL 25311</strain>
    </source>
</reference>
<feature type="compositionally biased region" description="Acidic residues" evidence="8">
    <location>
        <begin position="309"/>
        <end position="358"/>
    </location>
</feature>
<feature type="domain" description="C2H2-type" evidence="9">
    <location>
        <begin position="14"/>
        <end position="43"/>
    </location>
</feature>
<dbReference type="Pfam" id="PF12874">
    <property type="entry name" value="zf-met"/>
    <property type="match status" value="1"/>
</dbReference>
<proteinExistence type="predicted"/>
<feature type="region of interest" description="Disordered" evidence="8">
    <location>
        <begin position="29"/>
        <end position="57"/>
    </location>
</feature>
<evidence type="ECO:0000256" key="1">
    <source>
        <dbReference type="ARBA" id="ARBA00004123"/>
    </source>
</evidence>
<evidence type="ECO:0000256" key="2">
    <source>
        <dbReference type="ARBA" id="ARBA00022723"/>
    </source>
</evidence>
<evidence type="ECO:0000313" key="10">
    <source>
        <dbReference type="EMBL" id="KAF5663922.1"/>
    </source>
</evidence>
<dbReference type="InterPro" id="IPR036236">
    <property type="entry name" value="Znf_C2H2_sf"/>
</dbReference>
<keyword evidence="11" id="KW-1185">Reference proteome</keyword>
<gene>
    <name evidence="10" type="ORF">FDENT_13013</name>
</gene>
<dbReference type="PROSITE" id="PS50157">
    <property type="entry name" value="ZINC_FINGER_C2H2_2"/>
    <property type="match status" value="7"/>
</dbReference>
<feature type="compositionally biased region" description="Basic and acidic residues" evidence="8">
    <location>
        <begin position="359"/>
        <end position="373"/>
    </location>
</feature>
<dbReference type="Pfam" id="PF00096">
    <property type="entry name" value="zf-C2H2"/>
    <property type="match status" value="3"/>
</dbReference>
<dbReference type="Pfam" id="PF13912">
    <property type="entry name" value="zf-C2H2_6"/>
    <property type="match status" value="1"/>
</dbReference>
<feature type="region of interest" description="Disordered" evidence="8">
    <location>
        <begin position="211"/>
        <end position="237"/>
    </location>
</feature>
<sequence length="426" mass="49002">MPEDSAEQPEAKLPTCNICNESFTHKNSLRQHRGEIKHASTDTDGAELDPGEEDPKRLRCTMCNRSFNKEYWLRKHMWTKHATKVPDASVKPAEDAKPSPTSQNPAVDSDAPIKQEDLKQEDQDQDSVLTVFSCPVCDKTFDGQFGLDQHTKAKHNPKPEEGKISCEWCRKSFVDDLALQNHHKDKHIQVCTYCNKVFRTKAALEEHKRCTRHPERMTEPAGAQSRRQKEKVSEPSPQRFKCDFCNSSFHHFDLLEQHVIRHNLRSDDGPVTIYKCDFCPKTFYSYDEVEHHMRTTYRFSSPNPWDTDGQTDEEDYEDSDGESDGEDYNESNEEEEEEEEEESNEENADESDEESNEEPAEKPGENCTEKLDAELPSPPFKCSDCDEVFYFNAELGGHQYMFAYGPMATREEKPEPIAGPPAPRFN</sequence>
<keyword evidence="5" id="KW-0862">Zinc</keyword>
<evidence type="ECO:0000256" key="5">
    <source>
        <dbReference type="ARBA" id="ARBA00022833"/>
    </source>
</evidence>
<feature type="domain" description="C2H2-type" evidence="9">
    <location>
        <begin position="164"/>
        <end position="187"/>
    </location>
</feature>
<dbReference type="GO" id="GO:0005634">
    <property type="term" value="C:nucleus"/>
    <property type="evidence" value="ECO:0007669"/>
    <property type="project" value="UniProtKB-SubCell"/>
</dbReference>
<keyword evidence="2" id="KW-0479">Metal-binding</keyword>
<feature type="domain" description="C2H2-type" evidence="9">
    <location>
        <begin position="189"/>
        <end position="218"/>
    </location>
</feature>
<dbReference type="GO" id="GO:0000981">
    <property type="term" value="F:DNA-binding transcription factor activity, RNA polymerase II-specific"/>
    <property type="evidence" value="ECO:0007669"/>
    <property type="project" value="TreeGrafter"/>
</dbReference>
<dbReference type="PROSITE" id="PS00028">
    <property type="entry name" value="ZINC_FINGER_C2H2_1"/>
    <property type="match status" value="6"/>
</dbReference>
<protein>
    <submittedName>
        <fullName evidence="10">Zinc finger protein</fullName>
    </submittedName>
</protein>
<dbReference type="GO" id="GO:0000978">
    <property type="term" value="F:RNA polymerase II cis-regulatory region sequence-specific DNA binding"/>
    <property type="evidence" value="ECO:0007669"/>
    <property type="project" value="TreeGrafter"/>
</dbReference>
<keyword evidence="4 7" id="KW-0863">Zinc-finger</keyword>
<feature type="domain" description="C2H2-type" evidence="9">
    <location>
        <begin position="58"/>
        <end position="86"/>
    </location>
</feature>
<dbReference type="InterPro" id="IPR013087">
    <property type="entry name" value="Znf_C2H2_type"/>
</dbReference>
<keyword evidence="6" id="KW-0539">Nucleus</keyword>
<dbReference type="PANTHER" id="PTHR24388:SF54">
    <property type="entry name" value="PROTEIN ESCARGOT"/>
    <property type="match status" value="1"/>
</dbReference>
<evidence type="ECO:0000256" key="7">
    <source>
        <dbReference type="PROSITE-ProRule" id="PRU00042"/>
    </source>
</evidence>
<evidence type="ECO:0000256" key="3">
    <source>
        <dbReference type="ARBA" id="ARBA00022737"/>
    </source>
</evidence>
<evidence type="ECO:0000313" key="11">
    <source>
        <dbReference type="Proteomes" id="UP000562682"/>
    </source>
</evidence>
<dbReference type="Gene3D" id="3.30.160.60">
    <property type="entry name" value="Classic Zinc Finger"/>
    <property type="match status" value="4"/>
</dbReference>
<organism evidence="10 11">
    <name type="scientific">Fusarium denticulatum</name>
    <dbReference type="NCBI Taxonomy" id="48507"/>
    <lineage>
        <taxon>Eukaryota</taxon>
        <taxon>Fungi</taxon>
        <taxon>Dikarya</taxon>
        <taxon>Ascomycota</taxon>
        <taxon>Pezizomycotina</taxon>
        <taxon>Sordariomycetes</taxon>
        <taxon>Hypocreomycetidae</taxon>
        <taxon>Hypocreales</taxon>
        <taxon>Nectriaceae</taxon>
        <taxon>Fusarium</taxon>
        <taxon>Fusarium fujikuroi species complex</taxon>
    </lineage>
</organism>
<keyword evidence="3" id="KW-0677">Repeat</keyword>
<feature type="domain" description="C2H2-type" evidence="9">
    <location>
        <begin position="132"/>
        <end position="159"/>
    </location>
</feature>
<feature type="domain" description="C2H2-type" evidence="9">
    <location>
        <begin position="240"/>
        <end position="267"/>
    </location>
</feature>
<evidence type="ECO:0000256" key="4">
    <source>
        <dbReference type="ARBA" id="ARBA00022771"/>
    </source>
</evidence>
<dbReference type="Proteomes" id="UP000562682">
    <property type="component" value="Unassembled WGS sequence"/>
</dbReference>
<comment type="subcellular location">
    <subcellularLocation>
        <location evidence="1">Nucleus</location>
    </subcellularLocation>
</comment>
<accession>A0A8H5T857</accession>
<evidence type="ECO:0000256" key="8">
    <source>
        <dbReference type="SAM" id="MobiDB-lite"/>
    </source>
</evidence>
<dbReference type="PANTHER" id="PTHR24388">
    <property type="entry name" value="ZINC FINGER PROTEIN"/>
    <property type="match status" value="1"/>
</dbReference>
<dbReference type="AlphaFoldDB" id="A0A8H5T857"/>
<feature type="region of interest" description="Disordered" evidence="8">
    <location>
        <begin position="298"/>
        <end position="384"/>
    </location>
</feature>
<evidence type="ECO:0000259" key="9">
    <source>
        <dbReference type="PROSITE" id="PS50157"/>
    </source>
</evidence>
<dbReference type="EMBL" id="JAAOAK010000479">
    <property type="protein sequence ID" value="KAF5663922.1"/>
    <property type="molecule type" value="Genomic_DNA"/>
</dbReference>
<dbReference type="SMART" id="SM00355">
    <property type="entry name" value="ZnF_C2H2"/>
    <property type="match status" value="8"/>
</dbReference>
<name>A0A8H5T857_9HYPO</name>
<dbReference type="SUPFAM" id="SSF57667">
    <property type="entry name" value="beta-beta-alpha zinc fingers"/>
    <property type="match status" value="4"/>
</dbReference>